<dbReference type="PROSITE" id="PS51007">
    <property type="entry name" value="CYTC"/>
    <property type="match status" value="1"/>
</dbReference>
<reference evidence="6 7" key="1">
    <citation type="submission" date="2019-08" db="EMBL/GenBank/DDBJ databases">
        <authorList>
            <person name="Ye J."/>
        </authorList>
    </citation>
    <scope>NUCLEOTIDE SEQUENCE [LARGE SCALE GENOMIC DNA]</scope>
    <source>
        <strain evidence="6 7">TK008</strain>
    </source>
</reference>
<dbReference type="Pfam" id="PF07995">
    <property type="entry name" value="GSDH"/>
    <property type="match status" value="1"/>
</dbReference>
<dbReference type="Proteomes" id="UP000321562">
    <property type="component" value="Unassembled WGS sequence"/>
</dbReference>
<accession>A0A5C6S5I9</accession>
<dbReference type="Gene3D" id="1.10.760.10">
    <property type="entry name" value="Cytochrome c-like domain"/>
    <property type="match status" value="1"/>
</dbReference>
<dbReference type="GO" id="GO:0009055">
    <property type="term" value="F:electron transfer activity"/>
    <property type="evidence" value="ECO:0007669"/>
    <property type="project" value="InterPro"/>
</dbReference>
<dbReference type="PANTHER" id="PTHR19328:SF75">
    <property type="entry name" value="ALDOSE SUGAR DEHYDROGENASE YLII"/>
    <property type="match status" value="1"/>
</dbReference>
<comment type="caution">
    <text evidence="6">The sequence shown here is derived from an EMBL/GenBank/DDBJ whole genome shotgun (WGS) entry which is preliminary data.</text>
</comment>
<evidence type="ECO:0000256" key="4">
    <source>
        <dbReference type="PROSITE-ProRule" id="PRU00433"/>
    </source>
</evidence>
<keyword evidence="7" id="KW-1185">Reference proteome</keyword>
<evidence type="ECO:0000256" key="1">
    <source>
        <dbReference type="ARBA" id="ARBA00022617"/>
    </source>
</evidence>
<gene>
    <name evidence="6" type="ORF">FQV27_07085</name>
</gene>
<dbReference type="InterPro" id="IPR036909">
    <property type="entry name" value="Cyt_c-like_dom_sf"/>
</dbReference>
<dbReference type="EMBL" id="VOPL01000002">
    <property type="protein sequence ID" value="TXB69870.1"/>
    <property type="molecule type" value="Genomic_DNA"/>
</dbReference>
<dbReference type="InterPro" id="IPR011041">
    <property type="entry name" value="Quinoprot_gluc/sorb_DH_b-prop"/>
</dbReference>
<organism evidence="6 7">
    <name type="scientific">Paracoccus aurantiacus</name>
    <dbReference type="NCBI Taxonomy" id="2599412"/>
    <lineage>
        <taxon>Bacteria</taxon>
        <taxon>Pseudomonadati</taxon>
        <taxon>Pseudomonadota</taxon>
        <taxon>Alphaproteobacteria</taxon>
        <taxon>Rhodobacterales</taxon>
        <taxon>Paracoccaceae</taxon>
        <taxon>Paracoccus</taxon>
    </lineage>
</organism>
<keyword evidence="2 4" id="KW-0479">Metal-binding</keyword>
<keyword evidence="3 4" id="KW-0408">Iron</keyword>
<feature type="domain" description="Cytochrome c" evidence="5">
    <location>
        <begin position="431"/>
        <end position="536"/>
    </location>
</feature>
<evidence type="ECO:0000256" key="2">
    <source>
        <dbReference type="ARBA" id="ARBA00022723"/>
    </source>
</evidence>
<evidence type="ECO:0000313" key="7">
    <source>
        <dbReference type="Proteomes" id="UP000321562"/>
    </source>
</evidence>
<dbReference type="Gene3D" id="2.120.10.30">
    <property type="entry name" value="TolB, C-terminal domain"/>
    <property type="match status" value="1"/>
</dbReference>
<dbReference type="AlphaFoldDB" id="A0A5C6S5I9"/>
<evidence type="ECO:0000259" key="5">
    <source>
        <dbReference type="PROSITE" id="PS51007"/>
    </source>
</evidence>
<proteinExistence type="predicted"/>
<protein>
    <recommendedName>
        <fullName evidence="5">Cytochrome c domain-containing protein</fullName>
    </recommendedName>
</protein>
<name>A0A5C6S5I9_9RHOB</name>
<dbReference type="InterPro" id="IPR011042">
    <property type="entry name" value="6-blade_b-propeller_TolB-like"/>
</dbReference>
<dbReference type="GO" id="GO:0046872">
    <property type="term" value="F:metal ion binding"/>
    <property type="evidence" value="ECO:0007669"/>
    <property type="project" value="UniProtKB-KW"/>
</dbReference>
<keyword evidence="1 4" id="KW-0349">Heme</keyword>
<evidence type="ECO:0000313" key="6">
    <source>
        <dbReference type="EMBL" id="TXB69870.1"/>
    </source>
</evidence>
<evidence type="ECO:0000256" key="3">
    <source>
        <dbReference type="ARBA" id="ARBA00023004"/>
    </source>
</evidence>
<dbReference type="InterPro" id="IPR012938">
    <property type="entry name" value="Glc/Sorbosone_DH"/>
</dbReference>
<dbReference type="OrthoDB" id="9770043at2"/>
<dbReference type="PANTHER" id="PTHR19328">
    <property type="entry name" value="HEDGEHOG-INTERACTING PROTEIN"/>
    <property type="match status" value="1"/>
</dbReference>
<dbReference type="GO" id="GO:0020037">
    <property type="term" value="F:heme binding"/>
    <property type="evidence" value="ECO:0007669"/>
    <property type="project" value="InterPro"/>
</dbReference>
<dbReference type="SUPFAM" id="SSF46626">
    <property type="entry name" value="Cytochrome c"/>
    <property type="match status" value="1"/>
</dbReference>
<dbReference type="InterPro" id="IPR009056">
    <property type="entry name" value="Cyt_c-like_dom"/>
</dbReference>
<dbReference type="RefSeq" id="WP_147097160.1">
    <property type="nucleotide sequence ID" value="NZ_JBHUFH010000001.1"/>
</dbReference>
<dbReference type="SUPFAM" id="SSF50952">
    <property type="entry name" value="Soluble quinoprotein glucose dehydrogenase"/>
    <property type="match status" value="1"/>
</dbReference>
<sequence length="536" mass="57762">MRRYLFPAFVLLLVAALAFSVGFYSGFRKNVVFEMIVRGARAMNPAPLVTAAPEMRLDMTDRAFLDSTLLPLHQDEILVTSSEGTPLPLLALEAAGGEDAIALGAEGTLFRMTGAACPGDGCLRQIGRLVRPDGTALDDIYDLLSLEREGGRDWYVSYGQPDAAGFNKSFAISRFVLPEDEGGKSLQPVEKPVFLSRSFSLRNGHAPRSAGGAMAYDPKTDEIIVAVGDYSLNGIANVYSGAVPPSQSPDSDIGKILRIDRETGQSHIVSMGHRNPQGLSISSDGELISTEHAPKGGDEINLIAEGRNYGWPYASMGTVYGTYSFPEKPLRAGEVHGGYTPPIAAYLPSPGISAVTHIEGFHPAWDGDLMVATLKARSLMRVRRWVGGSYTEQIYIGDRIRDVDIVGKAMLLATDSGKIIRLTPVENVQLARTETGLNTNLNALSNCGGCHNLNYPVSTRDAPHLRNLMGRPIASASDYSTYSPALLAKSTGTWDIESLEKFLRAPQEFAPGTAMPDLGLSDGEIAELMTELPLLR</sequence>